<protein>
    <recommendedName>
        <fullName evidence="5">ThrRS/AlaRS common domain-containing protein</fullName>
    </recommendedName>
</protein>
<accession>A0AAV5GTV6</accession>
<sequence length="519" mass="55538">MATAAVAPSQHLSSAISASSLATPPSYASLAFPLPEKRYVGMLRCQIDPLAQTLVTTVARCDKVVPAAKTGGGKKAKGALSEVDAPPAEEWEVELFDTVLFPEGGGQPSDTGRLVPLVDGEIQDGAAGEPTVVRQVIRRNLDAVHFVSRPLEIGAKVRVEVDWQRRRDHQDQHTGQHLLSAVLEHECHLDTLSWSLQKFPELSYIELPRAPTTEEIAAVQERCNDLIGEARPIRVNFELATKETGVELGEKVPANYKSDESGEARPPVQRTVIIEGVDTNPCCGTHYPSLAYLRTLYLSPFTTSIRGTNARVYFACGAPRVLAHLEGLQLAAREAALAAGCAVQDLPKKVEGLVGGVTESKRREKKLAGELAGWVASDLWDRAQKAAAAETEDKVAETEDKVVKALCFREDDATNSLEFLTAIAGELKPRIDALPQGTKHLIMLACGATAGSPGAAAAGGAVLIVGSDDLVLATGKKVVDTFGKDRIKGGGKGRWQGKMTGRWENGDEILLKRAVEAVA</sequence>
<reference evidence="3 4" key="1">
    <citation type="submission" date="2021-12" db="EMBL/GenBank/DDBJ databases">
        <title>High titer production of polyol ester of fatty acids by Rhodotorula paludigena BS15 towards product separation-free biomass refinery.</title>
        <authorList>
            <person name="Mano J."/>
            <person name="Ono H."/>
            <person name="Tanaka T."/>
            <person name="Naito K."/>
            <person name="Sushida H."/>
            <person name="Ike M."/>
            <person name="Tokuyasu K."/>
            <person name="Kitaoka M."/>
        </authorList>
    </citation>
    <scope>NUCLEOTIDE SEQUENCE [LARGE SCALE GENOMIC DNA]</scope>
    <source>
        <strain evidence="3 4">BS15</strain>
    </source>
</reference>
<dbReference type="GO" id="GO:0000166">
    <property type="term" value="F:nucleotide binding"/>
    <property type="evidence" value="ECO:0007669"/>
    <property type="project" value="InterPro"/>
</dbReference>
<name>A0AAV5GTV6_9BASI</name>
<comment type="caution">
    <text evidence="3">The sequence shown here is derived from an EMBL/GenBank/DDBJ whole genome shotgun (WGS) entry which is preliminary data.</text>
</comment>
<proteinExistence type="predicted"/>
<evidence type="ECO:0008006" key="5">
    <source>
        <dbReference type="Google" id="ProtNLM"/>
    </source>
</evidence>
<dbReference type="SUPFAM" id="SSF55186">
    <property type="entry name" value="ThrRS/AlaRS common domain"/>
    <property type="match status" value="1"/>
</dbReference>
<dbReference type="Gene3D" id="2.40.30.130">
    <property type="match status" value="1"/>
</dbReference>
<evidence type="ECO:0000256" key="2">
    <source>
        <dbReference type="ARBA" id="ARBA00022833"/>
    </source>
</evidence>
<dbReference type="InterPro" id="IPR018163">
    <property type="entry name" value="Thr/Ala-tRNA-synth_IIc_edit"/>
</dbReference>
<dbReference type="InterPro" id="IPR009000">
    <property type="entry name" value="Transl_B-barrel_sf"/>
</dbReference>
<keyword evidence="4" id="KW-1185">Reference proteome</keyword>
<dbReference type="GO" id="GO:0046872">
    <property type="term" value="F:metal ion binding"/>
    <property type="evidence" value="ECO:0007669"/>
    <property type="project" value="UniProtKB-KW"/>
</dbReference>
<dbReference type="GO" id="GO:0002196">
    <property type="term" value="F:Ser-tRNA(Ala) deacylase activity"/>
    <property type="evidence" value="ECO:0007669"/>
    <property type="project" value="TreeGrafter"/>
</dbReference>
<dbReference type="EMBL" id="BQKY01000012">
    <property type="protein sequence ID" value="GJN92802.1"/>
    <property type="molecule type" value="Genomic_DNA"/>
</dbReference>
<keyword evidence="1" id="KW-0479">Metal-binding</keyword>
<evidence type="ECO:0000256" key="1">
    <source>
        <dbReference type="ARBA" id="ARBA00022723"/>
    </source>
</evidence>
<organism evidence="3 4">
    <name type="scientific">Rhodotorula paludigena</name>
    <dbReference type="NCBI Taxonomy" id="86838"/>
    <lineage>
        <taxon>Eukaryota</taxon>
        <taxon>Fungi</taxon>
        <taxon>Dikarya</taxon>
        <taxon>Basidiomycota</taxon>
        <taxon>Pucciniomycotina</taxon>
        <taxon>Microbotryomycetes</taxon>
        <taxon>Sporidiobolales</taxon>
        <taxon>Sporidiobolaceae</taxon>
        <taxon>Rhodotorula</taxon>
    </lineage>
</organism>
<dbReference type="Proteomes" id="UP001342314">
    <property type="component" value="Unassembled WGS sequence"/>
</dbReference>
<dbReference type="PANTHER" id="PTHR43462:SF1">
    <property type="entry name" value="ALANYL-TRNA EDITING PROTEIN AARSD1"/>
    <property type="match status" value="1"/>
</dbReference>
<dbReference type="AlphaFoldDB" id="A0AAV5GTV6"/>
<dbReference type="SUPFAM" id="SSF50447">
    <property type="entry name" value="Translation proteins"/>
    <property type="match status" value="1"/>
</dbReference>
<gene>
    <name evidence="3" type="ORF">Rhopal_005840-T1</name>
</gene>
<keyword evidence="2" id="KW-0862">Zinc</keyword>
<evidence type="ECO:0000313" key="4">
    <source>
        <dbReference type="Proteomes" id="UP001342314"/>
    </source>
</evidence>
<dbReference type="PANTHER" id="PTHR43462">
    <property type="entry name" value="ALANYL-TRNA EDITING PROTEIN"/>
    <property type="match status" value="1"/>
</dbReference>
<dbReference type="InterPro" id="IPR051335">
    <property type="entry name" value="Alanyl-tRNA_Editing_Enzymes"/>
</dbReference>
<dbReference type="Gene3D" id="3.30.980.10">
    <property type="entry name" value="Threonyl-trna Synthetase, Chain A, domain 2"/>
    <property type="match status" value="1"/>
</dbReference>
<evidence type="ECO:0000313" key="3">
    <source>
        <dbReference type="EMBL" id="GJN92802.1"/>
    </source>
</evidence>